<keyword evidence="5 6" id="KW-0472">Membrane</keyword>
<evidence type="ECO:0000313" key="8">
    <source>
        <dbReference type="EMBL" id="KAK8733618.1"/>
    </source>
</evidence>
<evidence type="ECO:0000256" key="4">
    <source>
        <dbReference type="ARBA" id="ARBA00022989"/>
    </source>
</evidence>
<feature type="transmembrane region" description="Helical" evidence="6">
    <location>
        <begin position="44"/>
        <end position="63"/>
    </location>
</feature>
<dbReference type="GO" id="GO:0016020">
    <property type="term" value="C:membrane"/>
    <property type="evidence" value="ECO:0007669"/>
    <property type="project" value="UniProtKB-SubCell"/>
</dbReference>
<protein>
    <recommendedName>
        <fullName evidence="7">Peptidase S54 rhomboid domain-containing protein</fullName>
    </recommendedName>
</protein>
<comment type="caution">
    <text evidence="8">The sequence shown here is derived from an EMBL/GenBank/DDBJ whole genome shotgun (WGS) entry which is preliminary data.</text>
</comment>
<dbReference type="EMBL" id="JARKIK010000053">
    <property type="protein sequence ID" value="KAK8733618.1"/>
    <property type="molecule type" value="Genomic_DNA"/>
</dbReference>
<proteinExistence type="inferred from homology"/>
<comment type="subcellular location">
    <subcellularLocation>
        <location evidence="1">Membrane</location>
        <topology evidence="1">Multi-pass membrane protein</topology>
    </subcellularLocation>
</comment>
<evidence type="ECO:0000313" key="9">
    <source>
        <dbReference type="Proteomes" id="UP001445076"/>
    </source>
</evidence>
<dbReference type="PANTHER" id="PTHR45840:SF8">
    <property type="entry name" value="RHOMBOID PROTEASE"/>
    <property type="match status" value="1"/>
</dbReference>
<name>A0AAW0WN58_CHEQU</name>
<evidence type="ECO:0000256" key="6">
    <source>
        <dbReference type="SAM" id="Phobius"/>
    </source>
</evidence>
<dbReference type="Proteomes" id="UP001445076">
    <property type="component" value="Unassembled WGS sequence"/>
</dbReference>
<evidence type="ECO:0000259" key="7">
    <source>
        <dbReference type="Pfam" id="PF01694"/>
    </source>
</evidence>
<feature type="transmembrane region" description="Helical" evidence="6">
    <location>
        <begin position="130"/>
        <end position="149"/>
    </location>
</feature>
<dbReference type="PANTHER" id="PTHR45840">
    <property type="entry name" value="RHOMBOID-RELATED PROTEIN"/>
    <property type="match status" value="1"/>
</dbReference>
<feature type="transmembrane region" description="Helical" evidence="6">
    <location>
        <begin position="97"/>
        <end position="118"/>
    </location>
</feature>
<keyword evidence="4 6" id="KW-1133">Transmembrane helix</keyword>
<dbReference type="SUPFAM" id="SSF144091">
    <property type="entry name" value="Rhomboid-like"/>
    <property type="match status" value="1"/>
</dbReference>
<feature type="non-terminal residue" evidence="8">
    <location>
        <position position="1"/>
    </location>
</feature>
<reference evidence="8 9" key="1">
    <citation type="journal article" date="2024" name="BMC Genomics">
        <title>Genome assembly of redclaw crayfish (Cherax quadricarinatus) provides insights into its immune adaptation and hypoxia tolerance.</title>
        <authorList>
            <person name="Liu Z."/>
            <person name="Zheng J."/>
            <person name="Li H."/>
            <person name="Fang K."/>
            <person name="Wang S."/>
            <person name="He J."/>
            <person name="Zhou D."/>
            <person name="Weng S."/>
            <person name="Chi M."/>
            <person name="Gu Z."/>
            <person name="He J."/>
            <person name="Li F."/>
            <person name="Wang M."/>
        </authorList>
    </citation>
    <scope>NUCLEOTIDE SEQUENCE [LARGE SCALE GENOMIC DNA]</scope>
    <source>
        <strain evidence="8">ZL_2023a</strain>
    </source>
</reference>
<dbReference type="Gene3D" id="1.20.1540.10">
    <property type="entry name" value="Rhomboid-like"/>
    <property type="match status" value="1"/>
</dbReference>
<evidence type="ECO:0000256" key="1">
    <source>
        <dbReference type="ARBA" id="ARBA00004141"/>
    </source>
</evidence>
<sequence length="209" mass="23441">PYRRYEAWRYLSYALIHSGYVHLVVNLAMQTVLGLLLELVHGWWRVGAIYLAGVLAGSLAQSVTQPHFFLAGASGGVYAITYAHIGNLLLNWSEMQFRWVQLVLCLVVTVADVSYALWDSYGSSVQSNTGHMAHLAGAVAGLLVGINMLRNLKLRRWERVCWWVSLFVYVTLILVGIILNATLPVPEFFPDNDYTDFATMKARFLSSLT</sequence>
<keyword evidence="3 6" id="KW-0812">Transmembrane</keyword>
<dbReference type="AlphaFoldDB" id="A0AAW0WN58"/>
<dbReference type="InterPro" id="IPR022764">
    <property type="entry name" value="Peptidase_S54_rhomboid_dom"/>
</dbReference>
<feature type="domain" description="Peptidase S54 rhomboid" evidence="7">
    <location>
        <begin position="6"/>
        <end position="150"/>
    </location>
</feature>
<dbReference type="GO" id="GO:0004252">
    <property type="term" value="F:serine-type endopeptidase activity"/>
    <property type="evidence" value="ECO:0007669"/>
    <property type="project" value="InterPro"/>
</dbReference>
<feature type="transmembrane region" description="Helical" evidence="6">
    <location>
        <begin position="161"/>
        <end position="183"/>
    </location>
</feature>
<keyword evidence="9" id="KW-1185">Reference proteome</keyword>
<evidence type="ECO:0000256" key="3">
    <source>
        <dbReference type="ARBA" id="ARBA00022692"/>
    </source>
</evidence>
<dbReference type="InterPro" id="IPR035952">
    <property type="entry name" value="Rhomboid-like_sf"/>
</dbReference>
<evidence type="ECO:0000256" key="2">
    <source>
        <dbReference type="ARBA" id="ARBA00009045"/>
    </source>
</evidence>
<feature type="transmembrane region" description="Helical" evidence="6">
    <location>
        <begin position="20"/>
        <end position="37"/>
    </location>
</feature>
<dbReference type="Pfam" id="PF01694">
    <property type="entry name" value="Rhomboid"/>
    <property type="match status" value="1"/>
</dbReference>
<dbReference type="InterPro" id="IPR051739">
    <property type="entry name" value="Rhomboid_IM_Serine_Proteases"/>
</dbReference>
<evidence type="ECO:0000256" key="5">
    <source>
        <dbReference type="ARBA" id="ARBA00023136"/>
    </source>
</evidence>
<gene>
    <name evidence="8" type="ORF">OTU49_006390</name>
</gene>
<organism evidence="8 9">
    <name type="scientific">Cherax quadricarinatus</name>
    <name type="common">Australian red claw crayfish</name>
    <dbReference type="NCBI Taxonomy" id="27406"/>
    <lineage>
        <taxon>Eukaryota</taxon>
        <taxon>Metazoa</taxon>
        <taxon>Ecdysozoa</taxon>
        <taxon>Arthropoda</taxon>
        <taxon>Crustacea</taxon>
        <taxon>Multicrustacea</taxon>
        <taxon>Malacostraca</taxon>
        <taxon>Eumalacostraca</taxon>
        <taxon>Eucarida</taxon>
        <taxon>Decapoda</taxon>
        <taxon>Pleocyemata</taxon>
        <taxon>Astacidea</taxon>
        <taxon>Parastacoidea</taxon>
        <taxon>Parastacidae</taxon>
        <taxon>Cherax</taxon>
    </lineage>
</organism>
<accession>A0AAW0WN58</accession>
<feature type="transmembrane region" description="Helical" evidence="6">
    <location>
        <begin position="69"/>
        <end position="90"/>
    </location>
</feature>
<comment type="similarity">
    <text evidence="2">Belongs to the peptidase S54 family.</text>
</comment>